<dbReference type="Pfam" id="PF03924">
    <property type="entry name" value="CHASE"/>
    <property type="match status" value="1"/>
</dbReference>
<protein>
    <recommendedName>
        <fullName evidence="3">histidine kinase</fullName>
        <ecNumber evidence="3">2.7.13.3</ecNumber>
    </recommendedName>
</protein>
<keyword evidence="10" id="KW-0902">Two-component regulatory system</keyword>
<dbReference type="InterPro" id="IPR000700">
    <property type="entry name" value="PAS-assoc_C"/>
</dbReference>
<dbReference type="SMART" id="SM00091">
    <property type="entry name" value="PAS"/>
    <property type="match status" value="3"/>
</dbReference>
<dbReference type="Gene3D" id="3.30.450.350">
    <property type="entry name" value="CHASE domain"/>
    <property type="match status" value="1"/>
</dbReference>
<dbReference type="InterPro" id="IPR036641">
    <property type="entry name" value="HPT_dom_sf"/>
</dbReference>
<evidence type="ECO:0000259" key="15">
    <source>
        <dbReference type="PROSITE" id="PS50110"/>
    </source>
</evidence>
<keyword evidence="20" id="KW-1185">Reference proteome</keyword>
<feature type="domain" description="PAC" evidence="17">
    <location>
        <begin position="412"/>
        <end position="467"/>
    </location>
</feature>
<evidence type="ECO:0000256" key="10">
    <source>
        <dbReference type="ARBA" id="ARBA00023012"/>
    </source>
</evidence>
<dbReference type="PROSITE" id="PS50110">
    <property type="entry name" value="RESPONSE_REGULATORY"/>
    <property type="match status" value="2"/>
</dbReference>
<dbReference type="Gene3D" id="3.40.50.2300">
    <property type="match status" value="2"/>
</dbReference>
<keyword evidence="6" id="KW-0812">Transmembrane</keyword>
<dbReference type="EMBL" id="JAODYH010000012">
    <property type="protein sequence ID" value="MCT9812754.1"/>
    <property type="molecule type" value="Genomic_DNA"/>
</dbReference>
<feature type="domain" description="Histidine kinase" evidence="14">
    <location>
        <begin position="754"/>
        <end position="976"/>
    </location>
</feature>
<comment type="caution">
    <text evidence="19">The sequence shown here is derived from an EMBL/GenBank/DDBJ whole genome shotgun (WGS) entry which is preliminary data.</text>
</comment>
<evidence type="ECO:0000256" key="13">
    <source>
        <dbReference type="SAM" id="Coils"/>
    </source>
</evidence>
<evidence type="ECO:0000256" key="6">
    <source>
        <dbReference type="ARBA" id="ARBA00022692"/>
    </source>
</evidence>
<dbReference type="InterPro" id="IPR036890">
    <property type="entry name" value="HATPase_C_sf"/>
</dbReference>
<feature type="domain" description="Response regulatory" evidence="15">
    <location>
        <begin position="1134"/>
        <end position="1252"/>
    </location>
</feature>
<proteinExistence type="predicted"/>
<keyword evidence="9" id="KW-1133">Transmembrane helix</keyword>
<dbReference type="InterPro" id="IPR013655">
    <property type="entry name" value="PAS_fold_3"/>
</dbReference>
<dbReference type="SMART" id="SM00086">
    <property type="entry name" value="PAC"/>
    <property type="match status" value="3"/>
</dbReference>
<evidence type="ECO:0000313" key="20">
    <source>
        <dbReference type="Proteomes" id="UP001525968"/>
    </source>
</evidence>
<feature type="coiled-coil region" evidence="13">
    <location>
        <begin position="1348"/>
        <end position="1375"/>
    </location>
</feature>
<feature type="domain" description="Response regulatory" evidence="15">
    <location>
        <begin position="991"/>
        <end position="1111"/>
    </location>
</feature>
<dbReference type="SUPFAM" id="SSF47226">
    <property type="entry name" value="Histidine-containing phosphotransfer domain, HPT domain"/>
    <property type="match status" value="1"/>
</dbReference>
<dbReference type="PRINTS" id="PR00344">
    <property type="entry name" value="BCTRLSENSOR"/>
</dbReference>
<feature type="modified residue" description="4-aspartylphosphate" evidence="12">
    <location>
        <position position="1185"/>
    </location>
</feature>
<reference evidence="19 20" key="1">
    <citation type="submission" date="2022-09" db="EMBL/GenBank/DDBJ databases">
        <title>Draft genome of isolate Be4.</title>
        <authorList>
            <person name="Sanchez-Castro I."/>
            <person name="Martinez-Rodriguez P."/>
            <person name="Descostes M."/>
            <person name="Merroun M."/>
        </authorList>
    </citation>
    <scope>NUCLEOTIDE SEQUENCE [LARGE SCALE GENOMIC DNA]</scope>
    <source>
        <strain evidence="19 20">Be4</strain>
    </source>
</reference>
<evidence type="ECO:0000256" key="5">
    <source>
        <dbReference type="ARBA" id="ARBA00022553"/>
    </source>
</evidence>
<dbReference type="CDD" id="cd00082">
    <property type="entry name" value="HisKA"/>
    <property type="match status" value="1"/>
</dbReference>
<dbReference type="CDD" id="cd17546">
    <property type="entry name" value="REC_hyHK_CKI1_RcsC-like"/>
    <property type="match status" value="2"/>
</dbReference>
<dbReference type="PROSITE" id="PS50839">
    <property type="entry name" value="CHASE"/>
    <property type="match status" value="1"/>
</dbReference>
<dbReference type="PROSITE" id="PS50109">
    <property type="entry name" value="HIS_KIN"/>
    <property type="match status" value="1"/>
</dbReference>
<dbReference type="Pfam" id="PF08447">
    <property type="entry name" value="PAS_3"/>
    <property type="match status" value="1"/>
</dbReference>
<dbReference type="NCBIfam" id="TIGR00229">
    <property type="entry name" value="sensory_box"/>
    <property type="match status" value="2"/>
</dbReference>
<dbReference type="SMART" id="SM00387">
    <property type="entry name" value="HATPase_c"/>
    <property type="match status" value="1"/>
</dbReference>
<evidence type="ECO:0000256" key="11">
    <source>
        <dbReference type="ARBA" id="ARBA00023136"/>
    </source>
</evidence>
<dbReference type="Pfam" id="PF01627">
    <property type="entry name" value="Hpt"/>
    <property type="match status" value="1"/>
</dbReference>
<dbReference type="InterPro" id="IPR011006">
    <property type="entry name" value="CheY-like_superfamily"/>
</dbReference>
<evidence type="ECO:0000259" key="14">
    <source>
        <dbReference type="PROSITE" id="PS50109"/>
    </source>
</evidence>
<dbReference type="InterPro" id="IPR013767">
    <property type="entry name" value="PAS_fold"/>
</dbReference>
<evidence type="ECO:0000259" key="17">
    <source>
        <dbReference type="PROSITE" id="PS50113"/>
    </source>
</evidence>
<dbReference type="Pfam" id="PF00512">
    <property type="entry name" value="HisKA"/>
    <property type="match status" value="1"/>
</dbReference>
<dbReference type="SMART" id="SM00388">
    <property type="entry name" value="HisKA"/>
    <property type="match status" value="1"/>
</dbReference>
<dbReference type="PROSITE" id="PS50113">
    <property type="entry name" value="PAC"/>
    <property type="match status" value="2"/>
</dbReference>
<comment type="subcellular location">
    <subcellularLocation>
        <location evidence="2">Cell membrane</location>
        <topology evidence="2">Multi-pass membrane protein</topology>
    </subcellularLocation>
</comment>
<feature type="domain" description="CHASE" evidence="18">
    <location>
        <begin position="74"/>
        <end position="238"/>
    </location>
</feature>
<gene>
    <name evidence="19" type="ORF">N0K08_19150</name>
</gene>
<dbReference type="Gene3D" id="1.20.120.160">
    <property type="entry name" value="HPT domain"/>
    <property type="match status" value="1"/>
</dbReference>
<evidence type="ECO:0000256" key="2">
    <source>
        <dbReference type="ARBA" id="ARBA00004651"/>
    </source>
</evidence>
<feature type="domain" description="PAS" evidence="16">
    <location>
        <begin position="341"/>
        <end position="412"/>
    </location>
</feature>
<evidence type="ECO:0000256" key="7">
    <source>
        <dbReference type="ARBA" id="ARBA00022741"/>
    </source>
</evidence>
<feature type="domain" description="PAC" evidence="17">
    <location>
        <begin position="666"/>
        <end position="718"/>
    </location>
</feature>
<feature type="modified residue" description="4-aspartylphosphate" evidence="12">
    <location>
        <position position="1043"/>
    </location>
</feature>
<dbReference type="CDD" id="cd16922">
    <property type="entry name" value="HATPase_EvgS-ArcB-TorS-like"/>
    <property type="match status" value="1"/>
</dbReference>
<dbReference type="CDD" id="cd00130">
    <property type="entry name" value="PAS"/>
    <property type="match status" value="3"/>
</dbReference>
<evidence type="ECO:0000256" key="9">
    <source>
        <dbReference type="ARBA" id="ARBA00022989"/>
    </source>
</evidence>
<dbReference type="Pfam" id="PF02518">
    <property type="entry name" value="HATPase_c"/>
    <property type="match status" value="1"/>
</dbReference>
<keyword evidence="13" id="KW-0175">Coiled coil</keyword>
<dbReference type="Proteomes" id="UP001525968">
    <property type="component" value="Unassembled WGS sequence"/>
</dbReference>
<evidence type="ECO:0000313" key="19">
    <source>
        <dbReference type="EMBL" id="MCT9812754.1"/>
    </source>
</evidence>
<evidence type="ECO:0000259" key="18">
    <source>
        <dbReference type="PROSITE" id="PS50839"/>
    </source>
</evidence>
<dbReference type="InterPro" id="IPR003661">
    <property type="entry name" value="HisK_dim/P_dom"/>
</dbReference>
<dbReference type="PANTHER" id="PTHR45339">
    <property type="entry name" value="HYBRID SIGNAL TRANSDUCTION HISTIDINE KINASE J"/>
    <property type="match status" value="1"/>
</dbReference>
<evidence type="ECO:0000256" key="4">
    <source>
        <dbReference type="ARBA" id="ARBA00022475"/>
    </source>
</evidence>
<sequence>MQKLSSPLAWSAMLFALGCALAGYEWHRLSAVQQELKTTRFSTLADRALEELSDRMRVYEDGVRGARGAIITAENIGITREQFRRYSESRELTREFPGARGFGFIRLVPRSGLANFVHTTKATERPDFEVKEFSSHDGDHLLIHYVEPEASNRESIGLDIASEPRRRDAALEALSAGQPILTQPITLVQASGKENLGFLILLPIYGPESALDSPQARLNAGVGLAYAPLTIDEVLEGLDLFKEQLSLVLYDNDTPQGPHRFYTSPGANGPVLDGMVTLLPLSLYGRQWLAEVKASPEFLSQLNLTDPTVTAKSIIGFSALLATLLYFFLLNVQQRRKAAINDARLAAIVDSATDGIIGKDLQGIVTSWNHAAERIFGYASSIAIGRPLSSLIVPEEKHAEESGILARILHGETIPLKHTTRHRSDGQLIDVAITGSPIRDTNGRVVGAAQTIRDISEQVAADERFQLAVEAAPTAMLMVSQEQKILLTNHKTEELFGYTSAELLGMPLETLIPHRNRHKHEHNVRNYQSSQNARPMGLGMDLFGLHKDGHEIPVEIGLNPVATRQGPTTLASIADISRRRQLETQLQTTLERLRQAVDVAGLGVWVWNLADGRLTWDECMLAIYDVPASLRESGLYWDFWHSRVHPDDLAMVEDKLQQHLHGNGIYDPVFRIVLDSGEVRFIQAAATVERSADGLPLQMVGINRDITAQKAAENRILELNLLLEEQVTKRTQELHAALAIAEKATQAKSQFLANMSHEIRTPMNAILGLCYLLERQDLQPVSMEMVMRLHGAGHSLLGIINDILDFSKIEAHRLDIETVPFLLSDVLDNLATIMTASLGSKPLELIVAPPPPGADFLIGDSLRLGQVLINLAGNAIKFTERGEVAVRIVQLPSDSPDQVVLRFAVADTGIGIPKDEQARIFQSFSQADTTTTRRFGGTGLGLTISSRLVELMGGSLTVESTPGEGSEFSFTIAFATSNSNNCVIPGLAHQRVLVADDNASARSVLADTVLSLGWQVDTVASGAQAIAKVCAPGAPAYDILLLDWRMPGVDGLQAATQIQESRAGGKLPIIIMVTAYDREQFLSHPESAAVDVIVNKPVTSSSLFNAVFEAKQHRDELRVSTPPRAQDRFLLGLRILVVDDSEINRDVAERILVSEGAEVELAENGRAALAMLVSGTQAFDLVLMDMQMPVMDGYAATREIRATPALQSIPVIALSAGAFQAQRDQALAAGVDDFVAKPFDVDKLIAAILRACNRVDEATPLEAGHEKTASVAVLDTASGLRIWPDAWALASALLKFSNIHADTVANMRSSPDDEGAALAHKLKGAAAQLGLGAVAEAAKAAELQLIARSDASEALARLQDAMRDAQAAIHEYAAAARPARSPAEAPPSSANREGKLNHFVKALQSDDASHIEHALEDLESLLSTGHWHELREAVARYDFRGAEACTRKIAVTLNILLEC</sequence>
<dbReference type="PANTHER" id="PTHR45339:SF1">
    <property type="entry name" value="HYBRID SIGNAL TRANSDUCTION HISTIDINE KINASE J"/>
    <property type="match status" value="1"/>
</dbReference>
<dbReference type="SMART" id="SM01079">
    <property type="entry name" value="CHASE"/>
    <property type="match status" value="1"/>
</dbReference>
<dbReference type="PROSITE" id="PS50112">
    <property type="entry name" value="PAS"/>
    <property type="match status" value="2"/>
</dbReference>
<dbReference type="InterPro" id="IPR000014">
    <property type="entry name" value="PAS"/>
</dbReference>
<dbReference type="PROSITE" id="PS51257">
    <property type="entry name" value="PROKAR_LIPOPROTEIN"/>
    <property type="match status" value="1"/>
</dbReference>
<dbReference type="InterPro" id="IPR006189">
    <property type="entry name" value="CHASE_dom"/>
</dbReference>
<keyword evidence="5 12" id="KW-0597">Phosphoprotein</keyword>
<evidence type="ECO:0000256" key="8">
    <source>
        <dbReference type="ARBA" id="ARBA00022840"/>
    </source>
</evidence>
<dbReference type="InterPro" id="IPR005467">
    <property type="entry name" value="His_kinase_dom"/>
</dbReference>
<keyword evidence="7" id="KW-0547">Nucleotide-binding</keyword>
<keyword evidence="8" id="KW-0067">ATP-binding</keyword>
<dbReference type="InterPro" id="IPR001610">
    <property type="entry name" value="PAC"/>
</dbReference>
<dbReference type="SMART" id="SM00448">
    <property type="entry name" value="REC"/>
    <property type="match status" value="2"/>
</dbReference>
<evidence type="ECO:0000256" key="3">
    <source>
        <dbReference type="ARBA" id="ARBA00012438"/>
    </source>
</evidence>
<keyword evidence="11" id="KW-0472">Membrane</keyword>
<name>A0ABT2PQL3_9BURK</name>
<evidence type="ECO:0000256" key="12">
    <source>
        <dbReference type="PROSITE-ProRule" id="PRU00169"/>
    </source>
</evidence>
<accession>A0ABT2PQL3</accession>
<comment type="catalytic activity">
    <reaction evidence="1">
        <text>ATP + protein L-histidine = ADP + protein N-phospho-L-histidine.</text>
        <dbReference type="EC" id="2.7.13.3"/>
    </reaction>
</comment>
<keyword evidence="4" id="KW-1003">Cell membrane</keyword>
<dbReference type="InterPro" id="IPR036097">
    <property type="entry name" value="HisK_dim/P_sf"/>
</dbReference>
<dbReference type="Pfam" id="PF00989">
    <property type="entry name" value="PAS"/>
    <property type="match status" value="2"/>
</dbReference>
<dbReference type="InterPro" id="IPR035965">
    <property type="entry name" value="PAS-like_dom_sf"/>
</dbReference>
<dbReference type="InterPro" id="IPR004358">
    <property type="entry name" value="Sig_transdc_His_kin-like_C"/>
</dbReference>
<feature type="domain" description="PAS" evidence="16">
    <location>
        <begin position="461"/>
        <end position="505"/>
    </location>
</feature>
<dbReference type="InterPro" id="IPR001789">
    <property type="entry name" value="Sig_transdc_resp-reg_receiver"/>
</dbReference>
<dbReference type="SUPFAM" id="SSF47384">
    <property type="entry name" value="Homodimeric domain of signal transducing histidine kinase"/>
    <property type="match status" value="1"/>
</dbReference>
<dbReference type="SUPFAM" id="SSF52172">
    <property type="entry name" value="CheY-like"/>
    <property type="match status" value="2"/>
</dbReference>
<evidence type="ECO:0000259" key="16">
    <source>
        <dbReference type="PROSITE" id="PS50112"/>
    </source>
</evidence>
<dbReference type="EC" id="2.7.13.3" evidence="3"/>
<dbReference type="SUPFAM" id="SSF55874">
    <property type="entry name" value="ATPase domain of HSP90 chaperone/DNA topoisomerase II/histidine kinase"/>
    <property type="match status" value="1"/>
</dbReference>
<dbReference type="Gene3D" id="2.10.70.100">
    <property type="match status" value="1"/>
</dbReference>
<dbReference type="SUPFAM" id="SSF55785">
    <property type="entry name" value="PYP-like sensor domain (PAS domain)"/>
    <property type="match status" value="3"/>
</dbReference>
<dbReference type="Gene3D" id="1.10.287.130">
    <property type="match status" value="1"/>
</dbReference>
<dbReference type="Pfam" id="PF00072">
    <property type="entry name" value="Response_reg"/>
    <property type="match status" value="2"/>
</dbReference>
<dbReference type="Gene3D" id="3.30.450.20">
    <property type="entry name" value="PAS domain"/>
    <property type="match status" value="3"/>
</dbReference>
<evidence type="ECO:0000256" key="1">
    <source>
        <dbReference type="ARBA" id="ARBA00000085"/>
    </source>
</evidence>
<dbReference type="InterPro" id="IPR008207">
    <property type="entry name" value="Sig_transdc_His_kin_Hpt_dom"/>
</dbReference>
<organism evidence="19 20">
    <name type="scientific">Acidovorax bellezanensis</name>
    <dbReference type="NCBI Taxonomy" id="2976702"/>
    <lineage>
        <taxon>Bacteria</taxon>
        <taxon>Pseudomonadati</taxon>
        <taxon>Pseudomonadota</taxon>
        <taxon>Betaproteobacteria</taxon>
        <taxon>Burkholderiales</taxon>
        <taxon>Comamonadaceae</taxon>
        <taxon>Acidovorax</taxon>
    </lineage>
</organism>
<dbReference type="Gene3D" id="3.30.565.10">
    <property type="entry name" value="Histidine kinase-like ATPase, C-terminal domain"/>
    <property type="match status" value="1"/>
</dbReference>
<dbReference type="InterPro" id="IPR042240">
    <property type="entry name" value="CHASE_sf"/>
</dbReference>
<dbReference type="InterPro" id="IPR003594">
    <property type="entry name" value="HATPase_dom"/>
</dbReference>